<evidence type="ECO:0000256" key="5">
    <source>
        <dbReference type="ARBA" id="ARBA00022816"/>
    </source>
</evidence>
<keyword evidence="6" id="KW-0653">Protein transport</keyword>
<dbReference type="CDD" id="cd12722">
    <property type="entry name" value="RRM_Nup53"/>
    <property type="match status" value="1"/>
</dbReference>
<comment type="similarity">
    <text evidence="2">Belongs to the Nup35 family.</text>
</comment>
<dbReference type="PROSITE" id="PS51472">
    <property type="entry name" value="RRM_NUP35"/>
    <property type="match status" value="1"/>
</dbReference>
<feature type="region of interest" description="Disordered" evidence="13">
    <location>
        <begin position="1"/>
        <end position="145"/>
    </location>
</feature>
<keyword evidence="7" id="KW-0811">Translocation</keyword>
<evidence type="ECO:0000256" key="13">
    <source>
        <dbReference type="SAM" id="MobiDB-lite"/>
    </source>
</evidence>
<name>A0ABM1E1N6_PRICU</name>
<comment type="subcellular location">
    <subcellularLocation>
        <location evidence="1">Nucleus</location>
        <location evidence="1">Nuclear pore complex</location>
    </subcellularLocation>
</comment>
<feature type="compositionally biased region" description="Polar residues" evidence="13">
    <location>
        <begin position="135"/>
        <end position="145"/>
    </location>
</feature>
<reference evidence="16" key="1">
    <citation type="submission" date="2025-08" db="UniProtKB">
        <authorList>
            <consortium name="RefSeq"/>
        </authorList>
    </citation>
    <scope>IDENTIFICATION</scope>
</reference>
<evidence type="ECO:0000256" key="12">
    <source>
        <dbReference type="PROSITE-ProRule" id="PRU00804"/>
    </source>
</evidence>
<evidence type="ECO:0000256" key="6">
    <source>
        <dbReference type="ARBA" id="ARBA00022927"/>
    </source>
</evidence>
<feature type="domain" description="RRM Nup35-type" evidence="14">
    <location>
        <begin position="250"/>
        <end position="330"/>
    </location>
</feature>
<evidence type="ECO:0000256" key="11">
    <source>
        <dbReference type="ARBA" id="ARBA00030250"/>
    </source>
</evidence>
<gene>
    <name evidence="16" type="primary">LOC106808063</name>
</gene>
<protein>
    <recommendedName>
        <fullName evidence="3">Nucleoporin NUP35</fullName>
    </recommendedName>
    <alternativeName>
        <fullName evidence="11">35 kDa nucleoporin</fullName>
    </alternativeName>
    <alternativeName>
        <fullName evidence="10">Nucleoporin NUP53</fullName>
    </alternativeName>
</protein>
<dbReference type="Gene3D" id="3.30.70.330">
    <property type="match status" value="1"/>
</dbReference>
<proteinExistence type="inferred from homology"/>
<feature type="compositionally biased region" description="Polar residues" evidence="13">
    <location>
        <begin position="8"/>
        <end position="18"/>
    </location>
</feature>
<evidence type="ECO:0000256" key="2">
    <source>
        <dbReference type="ARBA" id="ARBA00009454"/>
    </source>
</evidence>
<dbReference type="InterPro" id="IPR035979">
    <property type="entry name" value="RBD_domain_sf"/>
</dbReference>
<evidence type="ECO:0000259" key="14">
    <source>
        <dbReference type="PROSITE" id="PS51472"/>
    </source>
</evidence>
<dbReference type="RefSeq" id="XP_014666107.1">
    <property type="nucleotide sequence ID" value="XM_014810621.1"/>
</dbReference>
<feature type="compositionally biased region" description="Polar residues" evidence="13">
    <location>
        <begin position="50"/>
        <end position="69"/>
    </location>
</feature>
<feature type="compositionally biased region" description="Polar residues" evidence="13">
    <location>
        <begin position="334"/>
        <end position="358"/>
    </location>
</feature>
<keyword evidence="8 12" id="KW-0906">Nuclear pore complex</keyword>
<evidence type="ECO:0000256" key="10">
    <source>
        <dbReference type="ARBA" id="ARBA00029997"/>
    </source>
</evidence>
<accession>A0ABM1E1N6</accession>
<dbReference type="Pfam" id="PF05172">
    <property type="entry name" value="RRM_Nup35"/>
    <property type="match status" value="1"/>
</dbReference>
<dbReference type="GeneID" id="106808063"/>
<dbReference type="PANTHER" id="PTHR21527">
    <property type="entry name" value="NUCLEOPORIN NUP35"/>
    <property type="match status" value="1"/>
</dbReference>
<dbReference type="PANTHER" id="PTHR21527:SF6">
    <property type="entry name" value="NUCLEOPORIN NUP35"/>
    <property type="match status" value="1"/>
</dbReference>
<sequence length="406" mass="43525">MFSPPSYAPQSEIASPNHGTPMMLGSPAGSPSPQMSQYLPGYLMGEPPTMQHSPSSRVWSGTGGSPSKSMSHHRTFGSTSVHPYGMVQQHQSSHLNTSTLGYSPHSQRSLSSVSRRTGKEKSGAPPIQGLLDGSGYQSSHLDSSLISPERRKLDYSVQCAKLASAEDVPNVSSTNHASTPINRRTPTPGSTLTPFQGTTFPSGLHSNSFQPVGASTQAVYNSNQSCATPPSPAQLDPFYTQGENLTADEDLDETWVTVFGFPPAAASYILQQFSQYGNILEHKVAAKGNWLHIHYQSKLQAKKALSKNGRVFGDEIMVGVSRCIDKSVMAQETNSRPSLLSTSTLGKPSVNNHASPFEQTGGGRASIRPLTAAYRAASSEHEVVAGRTPQKSNNVISNAMEYIFGW</sequence>
<feature type="compositionally biased region" description="Polar residues" evidence="13">
    <location>
        <begin position="88"/>
        <end position="115"/>
    </location>
</feature>
<feature type="region of interest" description="Disordered" evidence="13">
    <location>
        <begin position="170"/>
        <end position="189"/>
    </location>
</feature>
<evidence type="ECO:0000313" key="16">
    <source>
        <dbReference type="RefSeq" id="XP_014666107.1"/>
    </source>
</evidence>
<dbReference type="InterPro" id="IPR012677">
    <property type="entry name" value="Nucleotide-bd_a/b_plait_sf"/>
</dbReference>
<feature type="region of interest" description="Disordered" evidence="13">
    <location>
        <begin position="334"/>
        <end position="364"/>
    </location>
</feature>
<evidence type="ECO:0000256" key="3">
    <source>
        <dbReference type="ARBA" id="ARBA00016439"/>
    </source>
</evidence>
<dbReference type="InterPro" id="IPR007846">
    <property type="entry name" value="RRM_NUP35_dom"/>
</dbReference>
<evidence type="ECO:0000256" key="9">
    <source>
        <dbReference type="ARBA" id="ARBA00023242"/>
    </source>
</evidence>
<organism evidence="15 16">
    <name type="scientific">Priapulus caudatus</name>
    <name type="common">Priapulid worm</name>
    <dbReference type="NCBI Taxonomy" id="37621"/>
    <lineage>
        <taxon>Eukaryota</taxon>
        <taxon>Metazoa</taxon>
        <taxon>Ecdysozoa</taxon>
        <taxon>Scalidophora</taxon>
        <taxon>Priapulida</taxon>
        <taxon>Priapulimorpha</taxon>
        <taxon>Priapulimorphida</taxon>
        <taxon>Priapulidae</taxon>
        <taxon>Priapulus</taxon>
    </lineage>
</organism>
<evidence type="ECO:0000256" key="7">
    <source>
        <dbReference type="ARBA" id="ARBA00023010"/>
    </source>
</evidence>
<evidence type="ECO:0000256" key="4">
    <source>
        <dbReference type="ARBA" id="ARBA00022448"/>
    </source>
</evidence>
<keyword evidence="4 12" id="KW-0813">Transport</keyword>
<keyword evidence="15" id="KW-1185">Reference proteome</keyword>
<evidence type="ECO:0000256" key="8">
    <source>
        <dbReference type="ARBA" id="ARBA00023132"/>
    </source>
</evidence>
<keyword evidence="9 12" id="KW-0539">Nucleus</keyword>
<dbReference type="Proteomes" id="UP000695022">
    <property type="component" value="Unplaced"/>
</dbReference>
<keyword evidence="5 12" id="KW-0509">mRNA transport</keyword>
<evidence type="ECO:0000313" key="15">
    <source>
        <dbReference type="Proteomes" id="UP000695022"/>
    </source>
</evidence>
<dbReference type="SUPFAM" id="SSF54928">
    <property type="entry name" value="RNA-binding domain, RBD"/>
    <property type="match status" value="1"/>
</dbReference>
<evidence type="ECO:0000256" key="1">
    <source>
        <dbReference type="ARBA" id="ARBA00004567"/>
    </source>
</evidence>